<organism evidence="2 3">
    <name type="scientific">Peredibacter starrii</name>
    <dbReference type="NCBI Taxonomy" id="28202"/>
    <lineage>
        <taxon>Bacteria</taxon>
        <taxon>Pseudomonadati</taxon>
        <taxon>Bdellovibrionota</taxon>
        <taxon>Bacteriovoracia</taxon>
        <taxon>Bacteriovoracales</taxon>
        <taxon>Bacteriovoracaceae</taxon>
        <taxon>Peredibacter</taxon>
    </lineage>
</organism>
<dbReference type="KEGG" id="psti:SOO65_12025"/>
<protein>
    <recommendedName>
        <fullName evidence="4">KTSC domain-containing protein</fullName>
    </recommendedName>
</protein>
<keyword evidence="1" id="KW-0732">Signal</keyword>
<reference evidence="2 3" key="1">
    <citation type="submission" date="2023-11" db="EMBL/GenBank/DDBJ databases">
        <title>Peredibacter starrii A3.12.</title>
        <authorList>
            <person name="Mitchell R.J."/>
        </authorList>
    </citation>
    <scope>NUCLEOTIDE SEQUENCE [LARGE SCALE GENOMIC DNA]</scope>
    <source>
        <strain evidence="2 3">A3.12</strain>
    </source>
</reference>
<evidence type="ECO:0000256" key="1">
    <source>
        <dbReference type="SAM" id="SignalP"/>
    </source>
</evidence>
<dbReference type="AlphaFoldDB" id="A0AAX4HJM1"/>
<dbReference type="Proteomes" id="UP001324634">
    <property type="component" value="Chromosome"/>
</dbReference>
<keyword evidence="3" id="KW-1185">Reference proteome</keyword>
<dbReference type="EMBL" id="CP139487">
    <property type="protein sequence ID" value="WPU63415.1"/>
    <property type="molecule type" value="Genomic_DNA"/>
</dbReference>
<evidence type="ECO:0000313" key="3">
    <source>
        <dbReference type="Proteomes" id="UP001324634"/>
    </source>
</evidence>
<name>A0AAX4HJM1_9BACT</name>
<accession>A0AAX4HJM1</accession>
<gene>
    <name evidence="2" type="ORF">SOO65_12025</name>
</gene>
<evidence type="ECO:0008006" key="4">
    <source>
        <dbReference type="Google" id="ProtNLM"/>
    </source>
</evidence>
<feature type="signal peptide" evidence="1">
    <location>
        <begin position="1"/>
        <end position="16"/>
    </location>
</feature>
<feature type="chain" id="PRO_5043533797" description="KTSC domain-containing protein" evidence="1">
    <location>
        <begin position="17"/>
        <end position="95"/>
    </location>
</feature>
<sequence length="95" mass="10649">MKYLLSLLLLSTSAFAVKKFTVVEEVREIDYDDSRQEMIVSFWGNGKVFRISEGDAVAPCLKNAFQAQMQVKLSFEENADDIKGCKLVSPSAPVR</sequence>
<evidence type="ECO:0000313" key="2">
    <source>
        <dbReference type="EMBL" id="WPU63415.1"/>
    </source>
</evidence>
<dbReference type="RefSeq" id="WP_321390082.1">
    <property type="nucleotide sequence ID" value="NZ_CP139487.1"/>
</dbReference>
<proteinExistence type="predicted"/>